<dbReference type="AlphaFoldDB" id="A0A837HQH0"/>
<gene>
    <name evidence="1" type="ORF">UT51_C0009G0008</name>
</gene>
<name>A0A837HQH0_9BACT</name>
<reference evidence="1 2" key="1">
    <citation type="journal article" date="2015" name="Nature">
        <title>rRNA introns, odd ribosomes, and small enigmatic genomes across a large radiation of phyla.</title>
        <authorList>
            <person name="Brown C.T."/>
            <person name="Hug L.A."/>
            <person name="Thomas B.C."/>
            <person name="Sharon I."/>
            <person name="Castelle C.J."/>
            <person name="Singh A."/>
            <person name="Wilkins M.J."/>
            <person name="Williams K.H."/>
            <person name="Banfield J.F."/>
        </authorList>
    </citation>
    <scope>NUCLEOTIDE SEQUENCE [LARGE SCALE GENOMIC DNA]</scope>
</reference>
<protein>
    <submittedName>
        <fullName evidence="1">Uncharacterized protein</fullName>
    </submittedName>
</protein>
<evidence type="ECO:0000313" key="2">
    <source>
        <dbReference type="Proteomes" id="UP000034656"/>
    </source>
</evidence>
<proteinExistence type="predicted"/>
<dbReference type="EMBL" id="LBXB01000009">
    <property type="protein sequence ID" value="KKR20034.1"/>
    <property type="molecule type" value="Genomic_DNA"/>
</dbReference>
<comment type="caution">
    <text evidence="1">The sequence shown here is derived from an EMBL/GenBank/DDBJ whole genome shotgun (WGS) entry which is preliminary data.</text>
</comment>
<accession>A0A837HQH0</accession>
<organism evidence="1 2">
    <name type="scientific">Candidatus Nomurabacteria bacterium GW2011_GWC2_39_41</name>
    <dbReference type="NCBI Taxonomy" id="1618754"/>
    <lineage>
        <taxon>Bacteria</taxon>
        <taxon>Candidatus Nomuraibacteriota</taxon>
    </lineage>
</organism>
<sequence length="240" mass="29161">MEMVRYWKTQSGVQAKVTEKDGVTIMIMEGEIYPFPGFPRGYLLYGKLSMLKHEIKNRIFNDSWAKLEQKISEKEIISEIKQTVTKIDILFEENKYDIIPLGKMVPAMQEIYRAWTAVSPRTEKLRDLILFILQEDDSYRFRFQWIVGYMPTWIFRFINPIWSFEKALIWLENAEIIGDMKERIRLFRRIIMLILKDEQIKKEFVKLFREINWKKVKLTKADKYFFRGKYFKVDLDKFEY</sequence>
<evidence type="ECO:0000313" key="1">
    <source>
        <dbReference type="EMBL" id="KKR20034.1"/>
    </source>
</evidence>
<dbReference type="Proteomes" id="UP000034656">
    <property type="component" value="Unassembled WGS sequence"/>
</dbReference>